<evidence type="ECO:0000256" key="8">
    <source>
        <dbReference type="ARBA" id="ARBA00023186"/>
    </source>
</evidence>
<dbReference type="GO" id="GO:0032977">
    <property type="term" value="F:membrane insertase activity"/>
    <property type="evidence" value="ECO:0007669"/>
    <property type="project" value="InterPro"/>
</dbReference>
<evidence type="ECO:0000256" key="1">
    <source>
        <dbReference type="ARBA" id="ARBA00004651"/>
    </source>
</evidence>
<dbReference type="GO" id="GO:0005886">
    <property type="term" value="C:plasma membrane"/>
    <property type="evidence" value="ECO:0007669"/>
    <property type="project" value="UniProtKB-SubCell"/>
</dbReference>
<keyword evidence="4 9" id="KW-0812">Transmembrane</keyword>
<feature type="transmembrane region" description="Helical" evidence="10">
    <location>
        <begin position="294"/>
        <end position="312"/>
    </location>
</feature>
<feature type="transmembrane region" description="Helical" evidence="10">
    <location>
        <begin position="255"/>
        <end position="274"/>
    </location>
</feature>
<feature type="transmembrane region" description="Helical" evidence="10">
    <location>
        <begin position="184"/>
        <end position="208"/>
    </location>
</feature>
<sequence>MLNFLYMIFIYPVYMFVEFVFFLANNITDDYIGASIVLLSIIVNIICLPIYNVAETWQKKERDIQKKLKPKTKDIRAVFSGDERYMILSAYYRQNNYHPLYALRGIFPLLIQIPFFFAAYKLLSNLPLLNNASFWFLKDLGKPDQLLNIGGIYINFLPILMTIINISASAVYSKGLSLKEKIQLYLTAAVFLILLYNSPSGLVLYWTLNNLFSLLKNIFYRVRLDKRIWYAVTVLCFICFSIFVKIDDSKLRIKVIVYSLTSIVILLPIIWHFISKFLFKNIWNIFSDDRNKFFLFLQGSLAFFIFLGLVIPSSTIASSPLEFVNFENIANPFLVLFYSGVQSLGCLFWLVCLYKLFQKKTQTAFTLASIILLVISVLNAFVFRDGYGSINNLLVFSDAGKLRHSLSEILINLSIITVAGILVFIVLYFDSLRKYVSAALKIIIVSFFVITVISSVTIYREVKTMNLAAKSVSTPDKAYRVSKTGKNIFIFMLDRSMNFFIDPIFETSEIVKKEYTGFTLFENAIAFGSTTNFSTPSLFGGYEYTPENIDKRSDELLVDKHNEALSVLPRLFSENNWSVSFTDPSWLNYSWIPDLSVFSKYNIIAKNIDGNGLYTQDFLKTDTKVILKKDGISGIRRNMLYFSFFKILPLEARRIFYANGMYASVGLPIYSAPFFNAYSALENIEKEVEFVENQNCINIIVNNLTHEPSEPSTIKLAGKDFLIPIADNYCLNGYTSEHFYVNYLAHESCAKFFRFLKNNDCWNNSRIIIAGDHGNAPMRTKYTTYASKFDNLDFMPDILMPLIMMKDFNSEGALKKDNTFMTLADIPLLSTKGLPSELQKNPFTGKTFIETQDKKVVKAVMSGNWHANHQLKATQFDVDKDGWIYIKDNVYDPANWSRTNFNEE</sequence>
<feature type="transmembrane region" description="Helical" evidence="10">
    <location>
        <begin position="31"/>
        <end position="54"/>
    </location>
</feature>
<feature type="transmembrane region" description="Helical" evidence="10">
    <location>
        <begin position="5"/>
        <end position="25"/>
    </location>
</feature>
<dbReference type="InterPro" id="IPR028055">
    <property type="entry name" value="YidC/Oxa/ALB_C"/>
</dbReference>
<feature type="transmembrane region" description="Helical" evidence="10">
    <location>
        <begin position="363"/>
        <end position="383"/>
    </location>
</feature>
<accession>A0A0E2EKD2</accession>
<dbReference type="InterPro" id="IPR017850">
    <property type="entry name" value="Alkaline_phosphatase_core_sf"/>
</dbReference>
<dbReference type="Gene3D" id="3.40.720.10">
    <property type="entry name" value="Alkaline Phosphatase, subunit A"/>
    <property type="match status" value="1"/>
</dbReference>
<dbReference type="AlphaFoldDB" id="A0A0E2EKD2"/>
<evidence type="ECO:0000256" key="2">
    <source>
        <dbReference type="ARBA" id="ARBA00022448"/>
    </source>
</evidence>
<evidence type="ECO:0000256" key="3">
    <source>
        <dbReference type="ARBA" id="ARBA00022475"/>
    </source>
</evidence>
<dbReference type="GO" id="GO:0015031">
    <property type="term" value="P:protein transport"/>
    <property type="evidence" value="ECO:0007669"/>
    <property type="project" value="UniProtKB-KW"/>
</dbReference>
<evidence type="ECO:0000256" key="5">
    <source>
        <dbReference type="ARBA" id="ARBA00022927"/>
    </source>
</evidence>
<feature type="transmembrane region" description="Helical" evidence="10">
    <location>
        <begin position="409"/>
        <end position="429"/>
    </location>
</feature>
<organism evidence="12">
    <name type="scientific">Treponema denticola H-22</name>
    <dbReference type="NCBI Taxonomy" id="999432"/>
    <lineage>
        <taxon>Bacteria</taxon>
        <taxon>Pseudomonadati</taxon>
        <taxon>Spirochaetota</taxon>
        <taxon>Spirochaetia</taxon>
        <taxon>Spirochaetales</taxon>
        <taxon>Treponemataceae</taxon>
        <taxon>Treponema</taxon>
    </lineage>
</organism>
<keyword evidence="3" id="KW-1003">Cell membrane</keyword>
<comment type="similarity">
    <text evidence="9">Belongs to the OXA1/ALB3/YidC family.</text>
</comment>
<comment type="caution">
    <text evidence="12">The sequence shown here is derived from an EMBL/GenBank/DDBJ whole genome shotgun (WGS) entry which is preliminary data.</text>
</comment>
<feature type="transmembrane region" description="Helical" evidence="10">
    <location>
        <begin position="152"/>
        <end position="172"/>
    </location>
</feature>
<evidence type="ECO:0000256" key="4">
    <source>
        <dbReference type="ARBA" id="ARBA00022692"/>
    </source>
</evidence>
<dbReference type="GO" id="GO:0051205">
    <property type="term" value="P:protein insertion into membrane"/>
    <property type="evidence" value="ECO:0007669"/>
    <property type="project" value="TreeGrafter"/>
</dbReference>
<dbReference type="CDD" id="cd20070">
    <property type="entry name" value="5TM_YidC_Alb3"/>
    <property type="match status" value="1"/>
</dbReference>
<evidence type="ECO:0000259" key="11">
    <source>
        <dbReference type="Pfam" id="PF02096"/>
    </source>
</evidence>
<dbReference type="PATRIC" id="fig|999432.5.peg.232"/>
<proteinExistence type="inferred from homology"/>
<name>A0A0E2EKD2_TREDN</name>
<feature type="domain" description="Membrane insertase YidC/Oxa/ALB C-terminal" evidence="11">
    <location>
        <begin position="33"/>
        <end position="220"/>
    </location>
</feature>
<feature type="transmembrane region" description="Helical" evidence="10">
    <location>
        <begin position="333"/>
        <end position="357"/>
    </location>
</feature>
<gene>
    <name evidence="12" type="ORF">HMPREF9726_00225</name>
</gene>
<dbReference type="PANTHER" id="PTHR12428:SF65">
    <property type="entry name" value="CYTOCHROME C OXIDASE ASSEMBLY PROTEIN COX18, MITOCHONDRIAL"/>
    <property type="match status" value="1"/>
</dbReference>
<dbReference type="Pfam" id="PF02096">
    <property type="entry name" value="60KD_IMP"/>
    <property type="match status" value="1"/>
</dbReference>
<feature type="transmembrane region" description="Helical" evidence="10">
    <location>
        <begin position="435"/>
        <end position="459"/>
    </location>
</feature>
<keyword evidence="7 10" id="KW-0472">Membrane</keyword>
<keyword evidence="6 10" id="KW-1133">Transmembrane helix</keyword>
<reference evidence="12" key="1">
    <citation type="submission" date="2012-01" db="EMBL/GenBank/DDBJ databases">
        <title>The Genome Sequence of Treponema denticola H-22.</title>
        <authorList>
            <consortium name="The Broad Institute Genome Sequencing Platform"/>
            <person name="Earl A."/>
            <person name="Ward D."/>
            <person name="Feldgarden M."/>
            <person name="Gevers D."/>
            <person name="Blanton J.M."/>
            <person name="Fenno C.J."/>
            <person name="Baranova O.V."/>
            <person name="Mathney J."/>
            <person name="Dewhirst F.E."/>
            <person name="Izard J."/>
            <person name="Young S.K."/>
            <person name="Zeng Q."/>
            <person name="Gargeya S."/>
            <person name="Fitzgerald M."/>
            <person name="Haas B."/>
            <person name="Abouelleil A."/>
            <person name="Alvarado L."/>
            <person name="Arachchi H.M."/>
            <person name="Berlin A."/>
            <person name="Chapman S.B."/>
            <person name="Gearin G."/>
            <person name="Goldberg J."/>
            <person name="Griggs A."/>
            <person name="Gujja S."/>
            <person name="Hansen M."/>
            <person name="Heiman D."/>
            <person name="Howarth C."/>
            <person name="Larimer J."/>
            <person name="Lui A."/>
            <person name="MacDonald P.J.P."/>
            <person name="McCowen C."/>
            <person name="Montmayeur A."/>
            <person name="Murphy C."/>
            <person name="Neiman D."/>
            <person name="Pearson M."/>
            <person name="Priest M."/>
            <person name="Roberts A."/>
            <person name="Saif S."/>
            <person name="Shea T."/>
            <person name="Sisk P."/>
            <person name="Stolte C."/>
            <person name="Sykes S."/>
            <person name="Wortman J."/>
            <person name="Nusbaum C."/>
            <person name="Birren B."/>
        </authorList>
    </citation>
    <scope>NUCLEOTIDE SEQUENCE [LARGE SCALE GENOMIC DNA]</scope>
    <source>
        <strain evidence="12">H-22</strain>
    </source>
</reference>
<evidence type="ECO:0000313" key="12">
    <source>
        <dbReference type="EMBL" id="EMB36033.1"/>
    </source>
</evidence>
<dbReference type="EMBL" id="AGDV01000001">
    <property type="protein sequence ID" value="EMB36033.1"/>
    <property type="molecule type" value="Genomic_DNA"/>
</dbReference>
<feature type="transmembrane region" description="Helical" evidence="10">
    <location>
        <begin position="101"/>
        <end position="120"/>
    </location>
</feature>
<dbReference type="Proteomes" id="UP000011705">
    <property type="component" value="Chromosome"/>
</dbReference>
<dbReference type="InterPro" id="IPR047196">
    <property type="entry name" value="YidC_ALB_C"/>
</dbReference>
<feature type="transmembrane region" description="Helical" evidence="10">
    <location>
        <begin position="228"/>
        <end position="246"/>
    </location>
</feature>
<keyword evidence="8" id="KW-0143">Chaperone</keyword>
<evidence type="ECO:0000256" key="7">
    <source>
        <dbReference type="ARBA" id="ARBA00023136"/>
    </source>
</evidence>
<dbReference type="HOGENOM" id="CLU_013421_0_0_12"/>
<comment type="subcellular location">
    <subcellularLocation>
        <location evidence="1">Cell membrane</location>
        <topology evidence="1">Multi-pass membrane protein</topology>
    </subcellularLocation>
    <subcellularLocation>
        <location evidence="9">Membrane</location>
        <topology evidence="9">Multi-pass membrane protein</topology>
    </subcellularLocation>
</comment>
<dbReference type="PANTHER" id="PTHR12428">
    <property type="entry name" value="OXA1"/>
    <property type="match status" value="1"/>
</dbReference>
<dbReference type="InterPro" id="IPR001708">
    <property type="entry name" value="YidC/ALB3/OXA1/COX18"/>
</dbReference>
<keyword evidence="5" id="KW-0653">Protein transport</keyword>
<evidence type="ECO:0000256" key="9">
    <source>
        <dbReference type="RuleBase" id="RU003945"/>
    </source>
</evidence>
<keyword evidence="2" id="KW-0813">Transport</keyword>
<protein>
    <submittedName>
        <fullName evidence="12">YidC/Oxa1 family membrane protein insertase</fullName>
    </submittedName>
</protein>
<dbReference type="NCBIfam" id="TIGR03592">
    <property type="entry name" value="yidC_oxa1_cterm"/>
    <property type="match status" value="1"/>
</dbReference>
<evidence type="ECO:0000256" key="6">
    <source>
        <dbReference type="ARBA" id="ARBA00022989"/>
    </source>
</evidence>
<dbReference type="RefSeq" id="WP_002682808.1">
    <property type="nucleotide sequence ID" value="NZ_CM001795.1"/>
</dbReference>
<evidence type="ECO:0000256" key="10">
    <source>
        <dbReference type="SAM" id="Phobius"/>
    </source>
</evidence>